<dbReference type="Gene3D" id="2.60.210.10">
    <property type="entry name" value="Apoptosis, Tumor Necrosis Factor Receptor Associated Protein 2, Chain A"/>
    <property type="match status" value="2"/>
</dbReference>
<evidence type="ECO:0000313" key="3">
    <source>
        <dbReference type="Proteomes" id="UP000327013"/>
    </source>
</evidence>
<feature type="domain" description="MATH" evidence="1">
    <location>
        <begin position="10"/>
        <end position="192"/>
    </location>
</feature>
<proteinExistence type="predicted"/>
<dbReference type="AlphaFoldDB" id="A0A5N6R879"/>
<dbReference type="Pfam" id="PF22486">
    <property type="entry name" value="MATH_2"/>
    <property type="match status" value="1"/>
</dbReference>
<dbReference type="PROSITE" id="PS50144">
    <property type="entry name" value="MATH"/>
    <property type="match status" value="1"/>
</dbReference>
<dbReference type="EMBL" id="CM017325">
    <property type="protein sequence ID" value="KAE8056851.1"/>
    <property type="molecule type" value="Genomic_DNA"/>
</dbReference>
<keyword evidence="3" id="KW-1185">Reference proteome</keyword>
<dbReference type="OrthoDB" id="192247at2759"/>
<dbReference type="SMART" id="SM00061">
    <property type="entry name" value="MATH"/>
    <property type="match status" value="1"/>
</dbReference>
<evidence type="ECO:0000259" key="1">
    <source>
        <dbReference type="PROSITE" id="PS50144"/>
    </source>
</evidence>
<organism evidence="2 3">
    <name type="scientific">Carpinus fangiana</name>
    <dbReference type="NCBI Taxonomy" id="176857"/>
    <lineage>
        <taxon>Eukaryota</taxon>
        <taxon>Viridiplantae</taxon>
        <taxon>Streptophyta</taxon>
        <taxon>Embryophyta</taxon>
        <taxon>Tracheophyta</taxon>
        <taxon>Spermatophyta</taxon>
        <taxon>Magnoliopsida</taxon>
        <taxon>eudicotyledons</taxon>
        <taxon>Gunneridae</taxon>
        <taxon>Pentapetalae</taxon>
        <taxon>rosids</taxon>
        <taxon>fabids</taxon>
        <taxon>Fagales</taxon>
        <taxon>Betulaceae</taxon>
        <taxon>Carpinus</taxon>
    </lineage>
</organism>
<accession>A0A5N6R879</accession>
<name>A0A5N6R879_9ROSI</name>
<reference evidence="2 3" key="1">
    <citation type="submission" date="2019-06" db="EMBL/GenBank/DDBJ databases">
        <title>A chromosomal-level reference genome of Carpinus fangiana (Coryloideae, Betulaceae).</title>
        <authorList>
            <person name="Yang X."/>
            <person name="Wang Z."/>
            <person name="Zhang L."/>
            <person name="Hao G."/>
            <person name="Liu J."/>
            <person name="Yang Y."/>
        </authorList>
    </citation>
    <scope>NUCLEOTIDE SEQUENCE [LARGE SCALE GENOMIC DNA]</scope>
    <source>
        <strain evidence="2">Cfa_2016G</strain>
        <tissue evidence="2">Leaf</tissue>
    </source>
</reference>
<protein>
    <recommendedName>
        <fullName evidence="1">MATH domain-containing protein</fullName>
    </recommendedName>
</protein>
<dbReference type="SUPFAM" id="SSF49599">
    <property type="entry name" value="TRAF domain-like"/>
    <property type="match status" value="2"/>
</dbReference>
<sequence length="202" mass="23656">MIRSTRDLPAPHYTFQIKNFSLLLRMKKKKCHSGQFEVDGYQWRLVLYPNGRKNSNGKGHISLYLEIADTKDFPHGWEVNVNIIRFFVFDQIRDKYLIIQDANGRVKHFHNLKTEWGFAQLLSHDSLNDSSNGYLFDDTCVFGVEVFVIKAEYWFSDPDTSYGYHKFLAVRDLMETSNGYLVDDALFIECKIDVISVVKDFF</sequence>
<gene>
    <name evidence="2" type="ORF">FH972_013587</name>
</gene>
<dbReference type="InterPro" id="IPR002083">
    <property type="entry name" value="MATH/TRAF_dom"/>
</dbReference>
<evidence type="ECO:0000313" key="2">
    <source>
        <dbReference type="EMBL" id="KAE8056851.1"/>
    </source>
</evidence>
<dbReference type="PANTHER" id="PTHR46162">
    <property type="entry name" value="TRAF-LIKE FAMILY PROTEIN"/>
    <property type="match status" value="1"/>
</dbReference>
<dbReference type="Proteomes" id="UP000327013">
    <property type="component" value="Chromosome 5"/>
</dbReference>
<dbReference type="PANTHER" id="PTHR46162:SF55">
    <property type="entry name" value="MATH DOMAIN-CONTAINING PROTEIN"/>
    <property type="match status" value="1"/>
</dbReference>
<dbReference type="CDD" id="cd00121">
    <property type="entry name" value="MATH"/>
    <property type="match status" value="1"/>
</dbReference>
<dbReference type="InterPro" id="IPR008974">
    <property type="entry name" value="TRAF-like"/>
</dbReference>